<evidence type="ECO:0000259" key="3">
    <source>
        <dbReference type="Pfam" id="PF00472"/>
    </source>
</evidence>
<feature type="domain" description="Prokaryotic-type class I peptide chain release factors" evidence="3">
    <location>
        <begin position="11"/>
        <end position="136"/>
    </location>
</feature>
<dbReference type="Pfam" id="PF00472">
    <property type="entry name" value="RF-1"/>
    <property type="match status" value="1"/>
</dbReference>
<feature type="compositionally biased region" description="Basic residues" evidence="2">
    <location>
        <begin position="106"/>
        <end position="137"/>
    </location>
</feature>
<feature type="region of interest" description="Disordered" evidence="2">
    <location>
        <begin position="19"/>
        <end position="40"/>
    </location>
</feature>
<dbReference type="PANTHER" id="PTHR47814">
    <property type="entry name" value="PEPTIDYL-TRNA HYDROLASE ARFB"/>
    <property type="match status" value="1"/>
</dbReference>
<feature type="region of interest" description="Disordered" evidence="2">
    <location>
        <begin position="99"/>
        <end position="144"/>
    </location>
</feature>
<dbReference type="GO" id="GO:0016787">
    <property type="term" value="F:hydrolase activity"/>
    <property type="evidence" value="ECO:0007669"/>
    <property type="project" value="UniProtKB-KW"/>
</dbReference>
<dbReference type="InterPro" id="IPR045853">
    <property type="entry name" value="Pep_chain_release_fac_I_sf"/>
</dbReference>
<protein>
    <submittedName>
        <fullName evidence="4">Alternative ribosome rescue aminoacyl-tRNA hydrolase ArfB</fullName>
    </submittedName>
</protein>
<sequence>MADDLPVTRRLAIPAAELSERFSRSSGPGGQGVNTTDSRVELSFDLARTPSLPDELRRRAVERLGHRLVDGVVTIAASEHRSQLANRQAARERLAALLAEAVAPPPRKRRATKPTRASQHRRLAGKKRRSEVKRGRRRGDPGDD</sequence>
<keyword evidence="4" id="KW-0378">Hydrolase</keyword>
<dbReference type="SUPFAM" id="SSF75620">
    <property type="entry name" value="Release factor"/>
    <property type="match status" value="1"/>
</dbReference>
<accession>A0ABN1CYB9</accession>
<organism evidence="4 5">
    <name type="scientific">Saccharopolyspora erythraea</name>
    <name type="common">Streptomyces erythraeus</name>
    <dbReference type="NCBI Taxonomy" id="1836"/>
    <lineage>
        <taxon>Bacteria</taxon>
        <taxon>Bacillati</taxon>
        <taxon>Actinomycetota</taxon>
        <taxon>Actinomycetes</taxon>
        <taxon>Pseudonocardiales</taxon>
        <taxon>Pseudonocardiaceae</taxon>
        <taxon>Saccharopolyspora</taxon>
    </lineage>
</organism>
<dbReference type="InterPro" id="IPR000352">
    <property type="entry name" value="Pep_chain_release_fac_I"/>
</dbReference>
<proteinExistence type="inferred from homology"/>
<comment type="similarity">
    <text evidence="1">Belongs to the prokaryotic/mitochondrial release factor family.</text>
</comment>
<comment type="caution">
    <text evidence="4">The sequence shown here is derived from an EMBL/GenBank/DDBJ whole genome shotgun (WGS) entry which is preliminary data.</text>
</comment>
<evidence type="ECO:0000256" key="1">
    <source>
        <dbReference type="ARBA" id="ARBA00010835"/>
    </source>
</evidence>
<evidence type="ECO:0000313" key="4">
    <source>
        <dbReference type="EMBL" id="GAA0529367.1"/>
    </source>
</evidence>
<evidence type="ECO:0000256" key="2">
    <source>
        <dbReference type="SAM" id="MobiDB-lite"/>
    </source>
</evidence>
<evidence type="ECO:0000313" key="5">
    <source>
        <dbReference type="Proteomes" id="UP001500729"/>
    </source>
</evidence>
<keyword evidence="5" id="KW-1185">Reference proteome</keyword>
<dbReference type="PANTHER" id="PTHR47814:SF1">
    <property type="entry name" value="PEPTIDYL-TRNA HYDROLASE ARFB"/>
    <property type="match status" value="1"/>
</dbReference>
<reference evidence="4 5" key="1">
    <citation type="journal article" date="2019" name="Int. J. Syst. Evol. Microbiol.">
        <title>The Global Catalogue of Microorganisms (GCM) 10K type strain sequencing project: providing services to taxonomists for standard genome sequencing and annotation.</title>
        <authorList>
            <consortium name="The Broad Institute Genomics Platform"/>
            <consortium name="The Broad Institute Genome Sequencing Center for Infectious Disease"/>
            <person name="Wu L."/>
            <person name="Ma J."/>
        </authorList>
    </citation>
    <scope>NUCLEOTIDE SEQUENCE [LARGE SCALE GENOMIC DNA]</scope>
    <source>
        <strain evidence="4 5">JCM 10303</strain>
    </source>
</reference>
<dbReference type="RefSeq" id="WP_009946030.1">
    <property type="nucleotide sequence ID" value="NZ_BAAAGS010000018.1"/>
</dbReference>
<gene>
    <name evidence="4" type="primary">arfB</name>
    <name evidence="4" type="ORF">GCM10009533_30750</name>
</gene>
<dbReference type="Gene3D" id="3.30.160.20">
    <property type="match status" value="1"/>
</dbReference>
<dbReference type="Proteomes" id="UP001500729">
    <property type="component" value="Unassembled WGS sequence"/>
</dbReference>
<dbReference type="EMBL" id="BAAAGS010000018">
    <property type="protein sequence ID" value="GAA0529367.1"/>
    <property type="molecule type" value="Genomic_DNA"/>
</dbReference>
<dbReference type="NCBIfam" id="NF006718">
    <property type="entry name" value="PRK09256.1"/>
    <property type="match status" value="1"/>
</dbReference>
<name>A0ABN1CYB9_SACER</name>